<evidence type="ECO:0000313" key="1">
    <source>
        <dbReference type="EMBL" id="OJJ48760.1"/>
    </source>
</evidence>
<evidence type="ECO:0008006" key="3">
    <source>
        <dbReference type="Google" id="ProtNLM"/>
    </source>
</evidence>
<dbReference type="AlphaFoldDB" id="A0A1L9SNJ2"/>
<dbReference type="EMBL" id="KV878339">
    <property type="protein sequence ID" value="OJJ48760.1"/>
    <property type="molecule type" value="Genomic_DNA"/>
</dbReference>
<proteinExistence type="predicted"/>
<dbReference type="OrthoDB" id="2156052at2759"/>
<sequence>MDPITDEDRHKIWARLPDLNIGHRYLTTVSRQAKNLIHLSQVRAWPNFCNDVRRYTSRSDVLGQFPPVGGVQVAYRRESYPVGNEAGVTGRWVSNIAMNVNAVAEKLLLPKFADYQLGNNGPRGCSVDDSPGIILLKGGSRTVLVGEFKTPWTTDLSVRTTNDEKIARLWGQITNYMDSCRCRYAIMSTYMQTVCIRRTGDYSFEVSPVIHHNIQSLPVISSQSPTISVREALLYMAYLAGDGEGDSAFSKVVGNLYRPVLAPKQGLFDHIS</sequence>
<gene>
    <name evidence="1" type="ORF">ASPZODRAFT_165577</name>
</gene>
<accession>A0A1L9SNJ2</accession>
<dbReference type="Proteomes" id="UP000184188">
    <property type="component" value="Unassembled WGS sequence"/>
</dbReference>
<dbReference type="RefSeq" id="XP_022583270.1">
    <property type="nucleotide sequence ID" value="XM_022726718.1"/>
</dbReference>
<dbReference type="STRING" id="1073090.A0A1L9SNJ2"/>
<name>A0A1L9SNJ2_9EURO</name>
<dbReference type="GeneID" id="34613182"/>
<organism evidence="1 2">
    <name type="scientific">Penicilliopsis zonata CBS 506.65</name>
    <dbReference type="NCBI Taxonomy" id="1073090"/>
    <lineage>
        <taxon>Eukaryota</taxon>
        <taxon>Fungi</taxon>
        <taxon>Dikarya</taxon>
        <taxon>Ascomycota</taxon>
        <taxon>Pezizomycotina</taxon>
        <taxon>Eurotiomycetes</taxon>
        <taxon>Eurotiomycetidae</taxon>
        <taxon>Eurotiales</taxon>
        <taxon>Aspergillaceae</taxon>
        <taxon>Penicilliopsis</taxon>
    </lineage>
</organism>
<keyword evidence="2" id="KW-1185">Reference proteome</keyword>
<evidence type="ECO:0000313" key="2">
    <source>
        <dbReference type="Proteomes" id="UP000184188"/>
    </source>
</evidence>
<reference evidence="2" key="1">
    <citation type="journal article" date="2017" name="Genome Biol.">
        <title>Comparative genomics reveals high biological diversity and specific adaptations in the industrially and medically important fungal genus Aspergillus.</title>
        <authorList>
            <person name="de Vries R.P."/>
            <person name="Riley R."/>
            <person name="Wiebenga A."/>
            <person name="Aguilar-Osorio G."/>
            <person name="Amillis S."/>
            <person name="Uchima C.A."/>
            <person name="Anderluh G."/>
            <person name="Asadollahi M."/>
            <person name="Askin M."/>
            <person name="Barry K."/>
            <person name="Battaglia E."/>
            <person name="Bayram O."/>
            <person name="Benocci T."/>
            <person name="Braus-Stromeyer S.A."/>
            <person name="Caldana C."/>
            <person name="Canovas D."/>
            <person name="Cerqueira G.C."/>
            <person name="Chen F."/>
            <person name="Chen W."/>
            <person name="Choi C."/>
            <person name="Clum A."/>
            <person name="Dos Santos R.A."/>
            <person name="Damasio A.R."/>
            <person name="Diallinas G."/>
            <person name="Emri T."/>
            <person name="Fekete E."/>
            <person name="Flipphi M."/>
            <person name="Freyberg S."/>
            <person name="Gallo A."/>
            <person name="Gournas C."/>
            <person name="Habgood R."/>
            <person name="Hainaut M."/>
            <person name="Harispe M.L."/>
            <person name="Henrissat B."/>
            <person name="Hilden K.S."/>
            <person name="Hope R."/>
            <person name="Hossain A."/>
            <person name="Karabika E."/>
            <person name="Karaffa L."/>
            <person name="Karanyi Z."/>
            <person name="Krasevec N."/>
            <person name="Kuo A."/>
            <person name="Kusch H."/>
            <person name="LaButti K."/>
            <person name="Lagendijk E.L."/>
            <person name="Lapidus A."/>
            <person name="Levasseur A."/>
            <person name="Lindquist E."/>
            <person name="Lipzen A."/>
            <person name="Logrieco A.F."/>
            <person name="MacCabe A."/>
            <person name="Maekelae M.R."/>
            <person name="Malavazi I."/>
            <person name="Melin P."/>
            <person name="Meyer V."/>
            <person name="Mielnichuk N."/>
            <person name="Miskei M."/>
            <person name="Molnar A.P."/>
            <person name="Mule G."/>
            <person name="Ngan C.Y."/>
            <person name="Orejas M."/>
            <person name="Orosz E."/>
            <person name="Ouedraogo J.P."/>
            <person name="Overkamp K.M."/>
            <person name="Park H.-S."/>
            <person name="Perrone G."/>
            <person name="Piumi F."/>
            <person name="Punt P.J."/>
            <person name="Ram A.F."/>
            <person name="Ramon A."/>
            <person name="Rauscher S."/>
            <person name="Record E."/>
            <person name="Riano-Pachon D.M."/>
            <person name="Robert V."/>
            <person name="Roehrig J."/>
            <person name="Ruller R."/>
            <person name="Salamov A."/>
            <person name="Salih N.S."/>
            <person name="Samson R.A."/>
            <person name="Sandor E."/>
            <person name="Sanguinetti M."/>
            <person name="Schuetze T."/>
            <person name="Sepcic K."/>
            <person name="Shelest E."/>
            <person name="Sherlock G."/>
            <person name="Sophianopoulou V."/>
            <person name="Squina F.M."/>
            <person name="Sun H."/>
            <person name="Susca A."/>
            <person name="Todd R.B."/>
            <person name="Tsang A."/>
            <person name="Unkles S.E."/>
            <person name="van de Wiele N."/>
            <person name="van Rossen-Uffink D."/>
            <person name="Oliveira J.V."/>
            <person name="Vesth T.C."/>
            <person name="Visser J."/>
            <person name="Yu J.-H."/>
            <person name="Zhou M."/>
            <person name="Andersen M.R."/>
            <person name="Archer D.B."/>
            <person name="Baker S.E."/>
            <person name="Benoit I."/>
            <person name="Brakhage A.A."/>
            <person name="Braus G.H."/>
            <person name="Fischer R."/>
            <person name="Frisvad J.C."/>
            <person name="Goldman G.H."/>
            <person name="Houbraken J."/>
            <person name="Oakley B."/>
            <person name="Pocsi I."/>
            <person name="Scazzocchio C."/>
            <person name="Seiboth B."/>
            <person name="vanKuyk P.A."/>
            <person name="Wortman J."/>
            <person name="Dyer P.S."/>
            <person name="Grigoriev I.V."/>
        </authorList>
    </citation>
    <scope>NUCLEOTIDE SEQUENCE [LARGE SCALE GENOMIC DNA]</scope>
    <source>
        <strain evidence="2">CBS 506.65</strain>
    </source>
</reference>
<protein>
    <recommendedName>
        <fullName evidence="3">Fungal-type protein kinase domain-containing protein</fullName>
    </recommendedName>
</protein>
<dbReference type="VEuPathDB" id="FungiDB:ASPZODRAFT_165577"/>